<evidence type="ECO:0000313" key="2">
    <source>
        <dbReference type="Proteomes" id="UP001373714"/>
    </source>
</evidence>
<organism evidence="1 2">
    <name type="scientific">Orbilia blumenaviensis</name>
    <dbReference type="NCBI Taxonomy" id="1796055"/>
    <lineage>
        <taxon>Eukaryota</taxon>
        <taxon>Fungi</taxon>
        <taxon>Dikarya</taxon>
        <taxon>Ascomycota</taxon>
        <taxon>Pezizomycotina</taxon>
        <taxon>Orbiliomycetes</taxon>
        <taxon>Orbiliales</taxon>
        <taxon>Orbiliaceae</taxon>
        <taxon>Orbilia</taxon>
    </lineage>
</organism>
<proteinExistence type="predicted"/>
<protein>
    <recommendedName>
        <fullName evidence="3">Fungal N-terminal domain-containing protein</fullName>
    </recommendedName>
</protein>
<accession>A0AAV9UNC6</accession>
<comment type="caution">
    <text evidence="1">The sequence shown here is derived from an EMBL/GenBank/DDBJ whole genome shotgun (WGS) entry which is preliminary data.</text>
</comment>
<dbReference type="Proteomes" id="UP001373714">
    <property type="component" value="Unassembled WGS sequence"/>
</dbReference>
<keyword evidence="2" id="KW-1185">Reference proteome</keyword>
<dbReference type="EMBL" id="JAVHNS010000008">
    <property type="protein sequence ID" value="KAK6346151.1"/>
    <property type="molecule type" value="Genomic_DNA"/>
</dbReference>
<gene>
    <name evidence="1" type="ORF">TWF730_010483</name>
</gene>
<dbReference type="AlphaFoldDB" id="A0AAV9UNC6"/>
<name>A0AAV9UNC6_9PEZI</name>
<evidence type="ECO:0000313" key="1">
    <source>
        <dbReference type="EMBL" id="KAK6346151.1"/>
    </source>
</evidence>
<reference evidence="1 2" key="1">
    <citation type="submission" date="2019-10" db="EMBL/GenBank/DDBJ databases">
        <authorList>
            <person name="Palmer J.M."/>
        </authorList>
    </citation>
    <scope>NUCLEOTIDE SEQUENCE [LARGE SCALE GENOMIC DNA]</scope>
    <source>
        <strain evidence="1 2">TWF730</strain>
    </source>
</reference>
<evidence type="ECO:0008006" key="3">
    <source>
        <dbReference type="Google" id="ProtNLM"/>
    </source>
</evidence>
<sequence length="145" mass="16131">MEAAASVAGLIALSDLVVTKGYQYYSAVKGAIPEINELLLEVTQLYGVLNSLRLVVERLSQCKLGVQQDMIDQAIIKSEYLTTCRNNLNRLKVILAKFDPTDQTKLGLLKLKALWPLKAGETQQITRSIQQNKTNILLALQVNEM</sequence>